<dbReference type="Proteomes" id="UP000316330">
    <property type="component" value="Unassembled WGS sequence"/>
</dbReference>
<name>A0A559JXE4_9BACL</name>
<dbReference type="InterPro" id="IPR019646">
    <property type="entry name" value="Aminoglyc_AdlTrfase"/>
</dbReference>
<dbReference type="AlphaFoldDB" id="A0A559JXE4"/>
<proteinExistence type="predicted"/>
<evidence type="ECO:0000313" key="2">
    <source>
        <dbReference type="Proteomes" id="UP000316330"/>
    </source>
</evidence>
<reference evidence="1 2" key="1">
    <citation type="submission" date="2019-07" db="EMBL/GenBank/DDBJ databases">
        <authorList>
            <person name="Kim J."/>
        </authorList>
    </citation>
    <scope>NUCLEOTIDE SEQUENCE [LARGE SCALE GENOMIC DNA]</scope>
    <source>
        <strain evidence="1 2">G13</strain>
    </source>
</reference>
<sequence length="205" mass="23240">MEVADMRNDLPLSALTKLIAELEEEEASYVVGGSTGLVLRGANLDRPPRDLDVYVDEDAVRPVHERLRSYALDGPEDNETEKYHSTLSHYRIEGTMVELVGHFRVYARQSVYTTEVNGFLYPNCDIIEFDGVKVPVIPLGHELIFNVLRERHDRAEAAGKLISQDPDKHMPLLKELIRRNRLSEQIAAETLALAGARMFDPQEEQ</sequence>
<dbReference type="EMBL" id="VNJJ01000001">
    <property type="protein sequence ID" value="TVY04556.1"/>
    <property type="molecule type" value="Genomic_DNA"/>
</dbReference>
<dbReference type="InterPro" id="IPR043519">
    <property type="entry name" value="NT_sf"/>
</dbReference>
<organism evidence="1 2">
    <name type="scientific">Cohnella terricola</name>
    <dbReference type="NCBI Taxonomy" id="1289167"/>
    <lineage>
        <taxon>Bacteria</taxon>
        <taxon>Bacillati</taxon>
        <taxon>Bacillota</taxon>
        <taxon>Bacilli</taxon>
        <taxon>Bacillales</taxon>
        <taxon>Paenibacillaceae</taxon>
        <taxon>Cohnella</taxon>
    </lineage>
</organism>
<dbReference type="OrthoDB" id="2678373at2"/>
<comment type="caution">
    <text evidence="1">The sequence shown here is derived from an EMBL/GenBank/DDBJ whole genome shotgun (WGS) entry which is preliminary data.</text>
</comment>
<dbReference type="GO" id="GO:0016740">
    <property type="term" value="F:transferase activity"/>
    <property type="evidence" value="ECO:0007669"/>
    <property type="project" value="UniProtKB-KW"/>
</dbReference>
<accession>A0A559JXE4</accession>
<dbReference type="Pfam" id="PF10706">
    <property type="entry name" value="Aminoglyc_resit"/>
    <property type="match status" value="1"/>
</dbReference>
<keyword evidence="2" id="KW-1185">Reference proteome</keyword>
<protein>
    <submittedName>
        <fullName evidence="1">Nucleotidyltransferase family protein</fullName>
    </submittedName>
</protein>
<dbReference type="Gene3D" id="3.30.460.40">
    <property type="match status" value="1"/>
</dbReference>
<evidence type="ECO:0000313" key="1">
    <source>
        <dbReference type="EMBL" id="TVY04556.1"/>
    </source>
</evidence>
<gene>
    <name evidence="1" type="ORF">FPZ45_02995</name>
</gene>
<dbReference type="SUPFAM" id="SSF81301">
    <property type="entry name" value="Nucleotidyltransferase"/>
    <property type="match status" value="1"/>
</dbReference>
<keyword evidence="1" id="KW-0808">Transferase</keyword>